<accession>A0A1I1XP39</accession>
<dbReference type="PANTHER" id="PTHR12993:SF28">
    <property type="entry name" value="LMBE FAMILY PROTEIN"/>
    <property type="match status" value="1"/>
</dbReference>
<dbReference type="PANTHER" id="PTHR12993">
    <property type="entry name" value="N-ACETYLGLUCOSAMINYL-PHOSPHATIDYLINOSITOL DE-N-ACETYLASE-RELATED"/>
    <property type="match status" value="1"/>
</dbReference>
<name>A0A1I1XP39_9ACTN</name>
<dbReference type="EMBL" id="FONG01000001">
    <property type="protein sequence ID" value="SFE09094.1"/>
    <property type="molecule type" value="Genomic_DNA"/>
</dbReference>
<dbReference type="Gene3D" id="3.40.50.10320">
    <property type="entry name" value="LmbE-like"/>
    <property type="match status" value="1"/>
</dbReference>
<dbReference type="InterPro" id="IPR024078">
    <property type="entry name" value="LmbE-like_dom_sf"/>
</dbReference>
<keyword evidence="1" id="KW-0862">Zinc</keyword>
<evidence type="ECO:0000256" key="1">
    <source>
        <dbReference type="ARBA" id="ARBA00022833"/>
    </source>
</evidence>
<dbReference type="InterPro" id="IPR003737">
    <property type="entry name" value="GlcNAc_PI_deacetylase-related"/>
</dbReference>
<reference evidence="2 3" key="1">
    <citation type="submission" date="2016-10" db="EMBL/GenBank/DDBJ databases">
        <authorList>
            <person name="de Groot N.N."/>
        </authorList>
    </citation>
    <scope>NUCLEOTIDE SEQUENCE [LARGE SCALE GENOMIC DNA]</scope>
    <source>
        <strain evidence="2 3">CGMCC 4.3510</strain>
    </source>
</reference>
<dbReference type="Pfam" id="PF02585">
    <property type="entry name" value="PIG-L"/>
    <property type="match status" value="1"/>
</dbReference>
<dbReference type="GO" id="GO:0016137">
    <property type="term" value="P:glycoside metabolic process"/>
    <property type="evidence" value="ECO:0007669"/>
    <property type="project" value="UniProtKB-ARBA"/>
</dbReference>
<dbReference type="STRING" id="380248.SAMN05216251_101473"/>
<sequence>MDDGDQKPRRILVIMAHPDDVDYGAAGTVARWTAEGHLVTYCVVTDGDAGSDDPDVDRSWLATTRRAEQRTAAEIVGVREVGFLGYRDGCVEPGLGLRRDLARAIRRARPHLVLTHSPDRDLVHVKASHPDHRAVGSAVLDAVYPDARNPCAFPELIRDDGLAAWTVPEVWVRGGPAIDHHVDVTDTFPLKMAAIRAHRSQGGQSDDFETTMRTRLAALARTAGLPEGRLAEAYLRIDTA</sequence>
<dbReference type="AlphaFoldDB" id="A0A1I1XP39"/>
<proteinExistence type="predicted"/>
<dbReference type="Proteomes" id="UP000199323">
    <property type="component" value="Unassembled WGS sequence"/>
</dbReference>
<gene>
    <name evidence="2" type="ORF">SAMN05216251_101473</name>
</gene>
<dbReference type="RefSeq" id="WP_245795650.1">
    <property type="nucleotide sequence ID" value="NZ_FONG01000001.1"/>
</dbReference>
<evidence type="ECO:0000313" key="3">
    <source>
        <dbReference type="Proteomes" id="UP000199323"/>
    </source>
</evidence>
<organism evidence="2 3">
    <name type="scientific">Actinacidiphila alni</name>
    <dbReference type="NCBI Taxonomy" id="380248"/>
    <lineage>
        <taxon>Bacteria</taxon>
        <taxon>Bacillati</taxon>
        <taxon>Actinomycetota</taxon>
        <taxon>Actinomycetes</taxon>
        <taxon>Kitasatosporales</taxon>
        <taxon>Streptomycetaceae</taxon>
        <taxon>Actinacidiphila</taxon>
    </lineage>
</organism>
<dbReference type="GO" id="GO:0016811">
    <property type="term" value="F:hydrolase activity, acting on carbon-nitrogen (but not peptide) bonds, in linear amides"/>
    <property type="evidence" value="ECO:0007669"/>
    <property type="project" value="TreeGrafter"/>
</dbReference>
<protein>
    <submittedName>
        <fullName evidence="2">N-acetylglucosaminyl deacetylase, LmbE family</fullName>
    </submittedName>
</protein>
<keyword evidence="3" id="KW-1185">Reference proteome</keyword>
<evidence type="ECO:0000313" key="2">
    <source>
        <dbReference type="EMBL" id="SFE09094.1"/>
    </source>
</evidence>
<dbReference type="SUPFAM" id="SSF102588">
    <property type="entry name" value="LmbE-like"/>
    <property type="match status" value="1"/>
</dbReference>